<evidence type="ECO:0000313" key="11">
    <source>
        <dbReference type="Proteomes" id="UP000365824"/>
    </source>
</evidence>
<dbReference type="EMBL" id="VWLB01000034">
    <property type="protein sequence ID" value="KAA3925782.1"/>
    <property type="molecule type" value="Genomic_DNA"/>
</dbReference>
<dbReference type="Gene3D" id="3.30.420.40">
    <property type="match status" value="2"/>
</dbReference>
<dbReference type="InterPro" id="IPR043129">
    <property type="entry name" value="ATPase_NBD"/>
</dbReference>
<name>A0A139LFE6_BACOV</name>
<reference evidence="8 9" key="1">
    <citation type="submission" date="2018-08" db="EMBL/GenBank/DDBJ databases">
        <title>A genome reference for cultivated species of the human gut microbiota.</title>
        <authorList>
            <person name="Zou Y."/>
            <person name="Xue W."/>
            <person name="Luo G."/>
        </authorList>
    </citation>
    <scope>NUCLEOTIDE SEQUENCE [LARGE SCALE GENOMIC DNA]</scope>
    <source>
        <strain evidence="8 9">AM17-48</strain>
    </source>
</reference>
<dbReference type="SUPFAM" id="SSF53067">
    <property type="entry name" value="Actin-like ATPase domain"/>
    <property type="match status" value="1"/>
</dbReference>
<evidence type="ECO:0000313" key="9">
    <source>
        <dbReference type="Proteomes" id="UP000283329"/>
    </source>
</evidence>
<evidence type="ECO:0000313" key="4">
    <source>
        <dbReference type="EMBL" id="KAA4664879.1"/>
    </source>
</evidence>
<dbReference type="EMBL" id="JAQNZF010000007">
    <property type="protein sequence ID" value="MDC2741909.1"/>
    <property type="molecule type" value="Genomic_DNA"/>
</dbReference>
<evidence type="ECO:0000313" key="6">
    <source>
        <dbReference type="EMBL" id="MDC2741909.1"/>
    </source>
</evidence>
<dbReference type="EMBL" id="VWLE01000058">
    <property type="protein sequence ID" value="KAA3953255.1"/>
    <property type="molecule type" value="Genomic_DNA"/>
</dbReference>
<gene>
    <name evidence="8" type="ORF">DW206_20155</name>
    <name evidence="5" type="ORF">F3B53_00390</name>
    <name evidence="4" type="ORF">F3B98_09170</name>
    <name evidence="3" type="ORF">F3D71_06495</name>
    <name evidence="2" type="ORF">F3F25_19015</name>
    <name evidence="6" type="ORF">PO382_06700</name>
    <name evidence="7" type="ORF">PQ628_14425</name>
</gene>
<dbReference type="EMBL" id="JAQQPO010000016">
    <property type="protein sequence ID" value="MDC7959401.1"/>
    <property type="molecule type" value="Genomic_DNA"/>
</dbReference>
<dbReference type="EMBL" id="VWFO01000008">
    <property type="protein sequence ID" value="KAA4664879.1"/>
    <property type="molecule type" value="Genomic_DNA"/>
</dbReference>
<evidence type="ECO:0000313" key="5">
    <source>
        <dbReference type="EMBL" id="KAB1331259.1"/>
    </source>
</evidence>
<reference evidence="10 11" key="2">
    <citation type="journal article" date="2019" name="Nat. Med.">
        <title>A library of human gut bacterial isolates paired with longitudinal multiomics data enables mechanistic microbiome research.</title>
        <authorList>
            <person name="Poyet M."/>
            <person name="Groussin M."/>
            <person name="Gibbons S.M."/>
            <person name="Avila-Pacheco J."/>
            <person name="Jiang X."/>
            <person name="Kearney S.M."/>
            <person name="Perrotta A.R."/>
            <person name="Berdy B."/>
            <person name="Zhao S."/>
            <person name="Lieberman T.D."/>
            <person name="Swanson P.K."/>
            <person name="Smith M."/>
            <person name="Roesemann S."/>
            <person name="Alexander J.E."/>
            <person name="Rich S.A."/>
            <person name="Livny J."/>
            <person name="Vlamakis H."/>
            <person name="Clish C."/>
            <person name="Bullock K."/>
            <person name="Deik A."/>
            <person name="Scott J."/>
            <person name="Pierce K.A."/>
            <person name="Xavier R.J."/>
            <person name="Alm E.J."/>
        </authorList>
    </citation>
    <scope>NUCLEOTIDE SEQUENCE [LARGE SCALE GENOMIC DNA]</scope>
    <source>
        <strain evidence="4 13">BIOML-A14</strain>
        <strain evidence="2 11">BIOML-A160</strain>
        <strain evidence="3 10">BIOML-A163</strain>
        <strain evidence="5 12">BIOML-A2</strain>
    </source>
</reference>
<dbReference type="Proteomes" id="UP000323717">
    <property type="component" value="Unassembled WGS sequence"/>
</dbReference>
<organism evidence="8 9">
    <name type="scientific">Bacteroides ovatus</name>
    <dbReference type="NCBI Taxonomy" id="28116"/>
    <lineage>
        <taxon>Bacteria</taxon>
        <taxon>Pseudomonadati</taxon>
        <taxon>Bacteroidota</taxon>
        <taxon>Bacteroidia</taxon>
        <taxon>Bacteroidales</taxon>
        <taxon>Bacteroidaceae</taxon>
        <taxon>Bacteroides</taxon>
    </lineage>
</organism>
<reference evidence="6" key="3">
    <citation type="submission" date="2022-10" db="EMBL/GenBank/DDBJ databases">
        <title>Human gut microbiome strain richness.</title>
        <authorList>
            <person name="Chen-Liaw A."/>
        </authorList>
    </citation>
    <scope>NUCLEOTIDE SEQUENCE</scope>
    <source>
        <strain evidence="6">BSD2780120875st1_E1_BSD2780120875_150330</strain>
        <strain evidence="7">RTP21484st1_H8_RTP21484_190118</strain>
    </source>
</reference>
<dbReference type="RefSeq" id="WP_004312377.1">
    <property type="nucleotide sequence ID" value="NZ_BAABYV010000001.1"/>
</dbReference>
<dbReference type="Proteomes" id="UP000375690">
    <property type="component" value="Unassembled WGS sequence"/>
</dbReference>
<evidence type="ECO:0000256" key="1">
    <source>
        <dbReference type="ARBA" id="ARBA00006479"/>
    </source>
</evidence>
<dbReference type="Pfam" id="PF00480">
    <property type="entry name" value="ROK"/>
    <property type="match status" value="1"/>
</dbReference>
<dbReference type="Proteomes" id="UP000435985">
    <property type="component" value="Unassembled WGS sequence"/>
</dbReference>
<evidence type="ECO:0000313" key="2">
    <source>
        <dbReference type="EMBL" id="KAA3925782.1"/>
    </source>
</evidence>
<dbReference type="CDD" id="cd23763">
    <property type="entry name" value="ASKHA_ATPase_ROK"/>
    <property type="match status" value="1"/>
</dbReference>
<proteinExistence type="inferred from homology"/>
<evidence type="ECO:0000313" key="12">
    <source>
        <dbReference type="Proteomes" id="UP000375690"/>
    </source>
</evidence>
<comment type="caution">
    <text evidence="8">The sequence shown here is derived from an EMBL/GenBank/DDBJ whole genome shotgun (WGS) entry which is preliminary data.</text>
</comment>
<sequence length="366" mass="38946">MYEYDKRVVLTLDAGGTNFVFSAIQGNNEMISPIGLPAVSDNLDECLEVLVKGFDRVIAAIPVPPVAISFAFPGPADYENGIIGDLPNFPSFRGGVALGPFLKHKYGIPVFIENDGNLFAYGEALSGALPMINRELSLAGCSREYKNLIGITLGTGFGAGVVINKVLLTGDNGCGGDIWLMRNKKYPDMLAEESVSIRAVRRVYSDLSGQSSASLSPKDIYDIAEGIKEGDSHAAIASFNELGIMAGAAIASVLNVVDGLVVIGGGVAGASKYILPALITELRAQLTTFSGNKFPCVSMQVYNGEDESERARFLSLSDSQVVIPGTHLTTTYHQLKQTLVLCSKEGASRSIMRGAYAYALQKIDLT</sequence>
<evidence type="ECO:0000313" key="10">
    <source>
        <dbReference type="Proteomes" id="UP000323717"/>
    </source>
</evidence>
<dbReference type="PANTHER" id="PTHR18964">
    <property type="entry name" value="ROK (REPRESSOR, ORF, KINASE) FAMILY"/>
    <property type="match status" value="1"/>
</dbReference>
<dbReference type="EMBL" id="QRJR01000026">
    <property type="protein sequence ID" value="RHH41658.1"/>
    <property type="molecule type" value="Genomic_DNA"/>
</dbReference>
<dbReference type="AlphaFoldDB" id="A0A139LFE6"/>
<evidence type="ECO:0000313" key="7">
    <source>
        <dbReference type="EMBL" id="MDC7959401.1"/>
    </source>
</evidence>
<dbReference type="Proteomes" id="UP000365824">
    <property type="component" value="Unassembled WGS sequence"/>
</dbReference>
<dbReference type="EMBL" id="VWFC01000001">
    <property type="protein sequence ID" value="KAB1331259.1"/>
    <property type="molecule type" value="Genomic_DNA"/>
</dbReference>
<evidence type="ECO:0000313" key="13">
    <source>
        <dbReference type="Proteomes" id="UP000435985"/>
    </source>
</evidence>
<accession>A0A139LFE6</accession>
<dbReference type="PANTHER" id="PTHR18964:SF149">
    <property type="entry name" value="BIFUNCTIONAL UDP-N-ACETYLGLUCOSAMINE 2-EPIMERASE_N-ACETYLMANNOSAMINE KINASE"/>
    <property type="match status" value="1"/>
</dbReference>
<evidence type="ECO:0000313" key="3">
    <source>
        <dbReference type="EMBL" id="KAA3953255.1"/>
    </source>
</evidence>
<dbReference type="Proteomes" id="UP001219389">
    <property type="component" value="Unassembled WGS sequence"/>
</dbReference>
<dbReference type="Proteomes" id="UP000283329">
    <property type="component" value="Unassembled WGS sequence"/>
</dbReference>
<dbReference type="Proteomes" id="UP001215078">
    <property type="component" value="Unassembled WGS sequence"/>
</dbReference>
<comment type="similarity">
    <text evidence="1">Belongs to the ROK (NagC/XylR) family.</text>
</comment>
<protein>
    <submittedName>
        <fullName evidence="8">ROK family protein</fullName>
    </submittedName>
</protein>
<dbReference type="InterPro" id="IPR000600">
    <property type="entry name" value="ROK"/>
</dbReference>
<evidence type="ECO:0000313" key="8">
    <source>
        <dbReference type="EMBL" id="RHH41658.1"/>
    </source>
</evidence>